<protein>
    <submittedName>
        <fullName evidence="1">Helix-turn-helix domain protein</fullName>
    </submittedName>
</protein>
<accession>A0A8S5R9S5</accession>
<reference evidence="1" key="1">
    <citation type="journal article" date="2021" name="Proc. Natl. Acad. Sci. U.S.A.">
        <title>A Catalog of Tens of Thousands of Viruses from Human Metagenomes Reveals Hidden Associations with Chronic Diseases.</title>
        <authorList>
            <person name="Tisza M.J."/>
            <person name="Buck C.B."/>
        </authorList>
    </citation>
    <scope>NUCLEOTIDE SEQUENCE</scope>
    <source>
        <strain evidence="1">CthVG1</strain>
    </source>
</reference>
<sequence length="43" mass="5060">MAVLLLDAQRYHRLKIALSKVERDQRTEFCVGCRGVWNLMLIL</sequence>
<dbReference type="EMBL" id="BK015851">
    <property type="protein sequence ID" value="DAE28128.1"/>
    <property type="molecule type" value="Genomic_DNA"/>
</dbReference>
<organism evidence="1">
    <name type="scientific">Podoviridae sp. cthVG1</name>
    <dbReference type="NCBI Taxonomy" id="2827297"/>
    <lineage>
        <taxon>Viruses</taxon>
        <taxon>Duplodnaviria</taxon>
        <taxon>Heunggongvirae</taxon>
        <taxon>Uroviricota</taxon>
        <taxon>Caudoviricetes</taxon>
    </lineage>
</organism>
<name>A0A8S5R9S5_9CAUD</name>
<proteinExistence type="predicted"/>
<evidence type="ECO:0000313" key="1">
    <source>
        <dbReference type="EMBL" id="DAE28128.1"/>
    </source>
</evidence>